<evidence type="ECO:0000313" key="11">
    <source>
        <dbReference type="Proteomes" id="UP000230750"/>
    </source>
</evidence>
<dbReference type="InterPro" id="IPR011042">
    <property type="entry name" value="6-blade_b-propeller_TolB-like"/>
</dbReference>
<evidence type="ECO:0000256" key="5">
    <source>
        <dbReference type="PIRSR" id="PIRSR602640-1"/>
    </source>
</evidence>
<feature type="binding site" evidence="6">
    <location>
        <position position="173"/>
    </location>
    <ligand>
        <name>Ca(2+)</name>
        <dbReference type="ChEBI" id="CHEBI:29108"/>
        <label>1</label>
        <note>catalytic</note>
    </ligand>
</feature>
<dbReference type="AlphaFoldDB" id="A0A2G8K8J6"/>
<feature type="disulfide bond" description="In form B" evidence="7">
    <location>
        <begin position="44"/>
        <end position="366"/>
    </location>
</feature>
<feature type="active site" description="Proton acceptor" evidence="5">
    <location>
        <position position="119"/>
    </location>
</feature>
<accession>A0A2G8K8J6</accession>
<comment type="cofactor">
    <cofactor evidence="6 8">
        <name>Ca(2+)</name>
        <dbReference type="ChEBI" id="CHEBI:29108"/>
    </cofactor>
    <text evidence="6 8">Binds 2 calcium ions per subunit.</text>
</comment>
<keyword evidence="3 7" id="KW-1015">Disulfide bond</keyword>
<feature type="binding site" evidence="6">
    <location>
        <position position="55"/>
    </location>
    <ligand>
        <name>Ca(2+)</name>
        <dbReference type="ChEBI" id="CHEBI:29108"/>
        <label>1</label>
        <note>catalytic</note>
    </ligand>
</feature>
<dbReference type="Gene3D" id="2.120.10.30">
    <property type="entry name" value="TolB, C-terminal domain"/>
    <property type="match status" value="1"/>
</dbReference>
<feature type="transmembrane region" description="Helical" evidence="9">
    <location>
        <begin position="6"/>
        <end position="24"/>
    </location>
</feature>
<evidence type="ECO:0000256" key="6">
    <source>
        <dbReference type="PIRSR" id="PIRSR602640-2"/>
    </source>
</evidence>
<evidence type="ECO:0000256" key="8">
    <source>
        <dbReference type="RuleBase" id="RU368025"/>
    </source>
</evidence>
<dbReference type="InterPro" id="IPR051288">
    <property type="entry name" value="Serum_paraoxonase/arylesterase"/>
</dbReference>
<evidence type="ECO:0000256" key="4">
    <source>
        <dbReference type="ARBA" id="ARBA00023180"/>
    </source>
</evidence>
<dbReference type="EMBL" id="MRZV01000785">
    <property type="protein sequence ID" value="PIK44307.1"/>
    <property type="molecule type" value="Genomic_DNA"/>
</dbReference>
<feature type="binding site" evidence="6">
    <location>
        <position position="56"/>
    </location>
    <ligand>
        <name>Ca(2+)</name>
        <dbReference type="ChEBI" id="CHEBI:29108"/>
        <label>1</label>
        <note>catalytic</note>
    </ligand>
</feature>
<evidence type="ECO:0000256" key="1">
    <source>
        <dbReference type="ARBA" id="ARBA00008595"/>
    </source>
</evidence>
<dbReference type="PRINTS" id="PR01785">
    <property type="entry name" value="PARAOXONASE"/>
</dbReference>
<keyword evidence="2 8" id="KW-0378">Hydrolase</keyword>
<dbReference type="OrthoDB" id="423498at2759"/>
<keyword evidence="9" id="KW-0472">Membrane</keyword>
<keyword evidence="11" id="KW-1185">Reference proteome</keyword>
<keyword evidence="4 8" id="KW-0325">Glycoprotein</keyword>
<name>A0A2G8K8J6_STIJA</name>
<dbReference type="InterPro" id="IPR002640">
    <property type="entry name" value="Arylesterase"/>
</dbReference>
<evidence type="ECO:0000256" key="2">
    <source>
        <dbReference type="ARBA" id="ARBA00022801"/>
    </source>
</evidence>
<reference evidence="10 11" key="1">
    <citation type="journal article" date="2017" name="PLoS Biol.">
        <title>The sea cucumber genome provides insights into morphological evolution and visceral regeneration.</title>
        <authorList>
            <person name="Zhang X."/>
            <person name="Sun L."/>
            <person name="Yuan J."/>
            <person name="Sun Y."/>
            <person name="Gao Y."/>
            <person name="Zhang L."/>
            <person name="Li S."/>
            <person name="Dai H."/>
            <person name="Hamel J.F."/>
            <person name="Liu C."/>
            <person name="Yu Y."/>
            <person name="Liu S."/>
            <person name="Lin W."/>
            <person name="Guo K."/>
            <person name="Jin S."/>
            <person name="Xu P."/>
            <person name="Storey K.B."/>
            <person name="Huan P."/>
            <person name="Zhang T."/>
            <person name="Zhou Y."/>
            <person name="Zhang J."/>
            <person name="Lin C."/>
            <person name="Li X."/>
            <person name="Xing L."/>
            <person name="Huo D."/>
            <person name="Sun M."/>
            <person name="Wang L."/>
            <person name="Mercier A."/>
            <person name="Li F."/>
            <person name="Yang H."/>
            <person name="Xiang J."/>
        </authorList>
    </citation>
    <scope>NUCLEOTIDE SEQUENCE [LARGE SCALE GENOMIC DNA]</scope>
    <source>
        <strain evidence="10">Shaxun</strain>
        <tissue evidence="10">Muscle</tissue>
    </source>
</reference>
<evidence type="ECO:0000256" key="9">
    <source>
        <dbReference type="SAM" id="Phobius"/>
    </source>
</evidence>
<dbReference type="PANTHER" id="PTHR11799">
    <property type="entry name" value="PARAOXONASE"/>
    <property type="match status" value="1"/>
</dbReference>
<keyword evidence="6 8" id="KW-0106">Calcium</keyword>
<keyword evidence="9" id="KW-1133">Transmembrane helix</keyword>
<dbReference type="SUPFAM" id="SSF63829">
    <property type="entry name" value="Calcium-dependent phosphotriesterase"/>
    <property type="match status" value="1"/>
</dbReference>
<sequence length="379" mass="41936">MSYRKVLLKSIAILAVLFVIRYLAKQVLLLGFHKTAFTHWPGPCRSVSPVEHGAEDMVLTKNGLAIITSGIDVAYRGDVTDPRISAAPGKLFAFNFNKPEQNATELEFAIGTDSEFSPHGISIWEEGSETRIFVVNHRQDAETIEIFKLIGDIAKPKIEHIKSVQDPLFTSVNDVLATGPSSFYATNDGYLRFTAWRGLERLLSRPWGSVVHYDGSEAKVVVGSTFEYNGMGLSLDGQFVYIARPFTSSIMIYERSSETNDLAFHQEIAIGALPDNIFVHPVTGDLWSGCTAIGYRLLAAFENIDNWAPSLVLRVRPLGTKDRPFEQFKVYDVFSDDGHIMSSSSSAAVVGNGLLIGSVMQKLVYCDMKVDSTLSRDTY</sequence>
<gene>
    <name evidence="10" type="ORF">BSL78_18845</name>
</gene>
<evidence type="ECO:0000313" key="10">
    <source>
        <dbReference type="EMBL" id="PIK44307.1"/>
    </source>
</evidence>
<dbReference type="GO" id="GO:0004064">
    <property type="term" value="F:arylesterase activity"/>
    <property type="evidence" value="ECO:0007669"/>
    <property type="project" value="UniProtKB-UniRule"/>
</dbReference>
<feature type="binding site" evidence="6">
    <location>
        <position position="275"/>
    </location>
    <ligand>
        <name>Ca(2+)</name>
        <dbReference type="ChEBI" id="CHEBI:29108"/>
        <label>1</label>
        <note>catalytic</note>
    </ligand>
</feature>
<keyword evidence="6 8" id="KW-0479">Metal-binding</keyword>
<evidence type="ECO:0000256" key="7">
    <source>
        <dbReference type="PIRSR" id="PIRSR602640-3"/>
    </source>
</evidence>
<feature type="binding site" evidence="6">
    <location>
        <position position="174"/>
    </location>
    <ligand>
        <name>Ca(2+)</name>
        <dbReference type="ChEBI" id="CHEBI:29108"/>
        <label>1</label>
        <note>catalytic</note>
    </ligand>
</feature>
<proteinExistence type="inferred from homology"/>
<dbReference type="Pfam" id="PF01731">
    <property type="entry name" value="Arylesterase"/>
    <property type="match status" value="1"/>
</dbReference>
<organism evidence="10 11">
    <name type="scientific">Stichopus japonicus</name>
    <name type="common">Sea cucumber</name>
    <dbReference type="NCBI Taxonomy" id="307972"/>
    <lineage>
        <taxon>Eukaryota</taxon>
        <taxon>Metazoa</taxon>
        <taxon>Echinodermata</taxon>
        <taxon>Eleutherozoa</taxon>
        <taxon>Echinozoa</taxon>
        <taxon>Holothuroidea</taxon>
        <taxon>Aspidochirotacea</taxon>
        <taxon>Aspidochirotida</taxon>
        <taxon>Stichopodidae</taxon>
        <taxon>Apostichopus</taxon>
    </lineage>
</organism>
<protein>
    <recommendedName>
        <fullName evidence="8">Paraoxonase</fullName>
        <ecNumber evidence="8">3.1.1.2</ecNumber>
    </recommendedName>
</protein>
<dbReference type="Proteomes" id="UP000230750">
    <property type="component" value="Unassembled WGS sequence"/>
</dbReference>
<comment type="similarity">
    <text evidence="1 8">Belongs to the paraoxonase family.</text>
</comment>
<evidence type="ECO:0000256" key="3">
    <source>
        <dbReference type="ARBA" id="ARBA00023157"/>
    </source>
</evidence>
<keyword evidence="9" id="KW-0812">Transmembrane</keyword>
<feature type="binding site" evidence="6">
    <location>
        <position position="276"/>
    </location>
    <ligand>
        <name>Ca(2+)</name>
        <dbReference type="ChEBI" id="CHEBI:29108"/>
        <label>1</label>
        <note>catalytic</note>
    </ligand>
</feature>
<dbReference type="PANTHER" id="PTHR11799:SF12">
    <property type="entry name" value="PARAOXONASE-RELATED"/>
    <property type="match status" value="1"/>
</dbReference>
<comment type="catalytic activity">
    <reaction evidence="8">
        <text>a phenyl acetate + H2O = a phenol + acetate + H(+)</text>
        <dbReference type="Rhea" id="RHEA:17309"/>
        <dbReference type="ChEBI" id="CHEBI:15377"/>
        <dbReference type="ChEBI" id="CHEBI:15378"/>
        <dbReference type="ChEBI" id="CHEBI:30089"/>
        <dbReference type="ChEBI" id="CHEBI:33853"/>
        <dbReference type="ChEBI" id="CHEBI:140310"/>
        <dbReference type="EC" id="3.1.1.2"/>
    </reaction>
</comment>
<dbReference type="GO" id="GO:0046872">
    <property type="term" value="F:metal ion binding"/>
    <property type="evidence" value="ECO:0007669"/>
    <property type="project" value="UniProtKB-KW"/>
</dbReference>
<feature type="binding site" evidence="6">
    <location>
        <position position="121"/>
    </location>
    <ligand>
        <name>Ca(2+)</name>
        <dbReference type="ChEBI" id="CHEBI:29108"/>
        <label>1</label>
        <note>catalytic</note>
    </ligand>
</feature>
<dbReference type="EC" id="3.1.1.2" evidence="8"/>
<feature type="binding site" evidence="6">
    <location>
        <position position="229"/>
    </location>
    <ligand>
        <name>Ca(2+)</name>
        <dbReference type="ChEBI" id="CHEBI:29108"/>
        <label>1</label>
        <note>catalytic</note>
    </ligand>
</feature>
<comment type="caution">
    <text evidence="10">The sequence shown here is derived from an EMBL/GenBank/DDBJ whole genome shotgun (WGS) entry which is preliminary data.</text>
</comment>